<keyword evidence="3" id="KW-1185">Reference proteome</keyword>
<reference evidence="1 3" key="2">
    <citation type="journal article" date="2013" name="Nature">
        <title>Insights into bilaterian evolution from three spiralian genomes.</title>
        <authorList>
            <person name="Simakov O."/>
            <person name="Marletaz F."/>
            <person name="Cho S.J."/>
            <person name="Edsinger-Gonzales E."/>
            <person name="Havlak P."/>
            <person name="Hellsten U."/>
            <person name="Kuo D.H."/>
            <person name="Larsson T."/>
            <person name="Lv J."/>
            <person name="Arendt D."/>
            <person name="Savage R."/>
            <person name="Osoegawa K."/>
            <person name="de Jong P."/>
            <person name="Grimwood J."/>
            <person name="Chapman J.A."/>
            <person name="Shapiro H."/>
            <person name="Aerts A."/>
            <person name="Otillar R.P."/>
            <person name="Terry A.Y."/>
            <person name="Boore J.L."/>
            <person name="Grigoriev I.V."/>
            <person name="Lindberg D.R."/>
            <person name="Seaver E.C."/>
            <person name="Weisblat D.A."/>
            <person name="Putnam N.H."/>
            <person name="Rokhsar D.S."/>
        </authorList>
    </citation>
    <scope>NUCLEOTIDE SEQUENCE</scope>
    <source>
        <strain evidence="1 3">I ESC-2004</strain>
    </source>
</reference>
<dbReference type="AlphaFoldDB" id="R7TVB8"/>
<evidence type="ECO:0000313" key="2">
    <source>
        <dbReference type="EnsemblMetazoa" id="CapteP189389"/>
    </source>
</evidence>
<dbReference type="EnsemblMetazoa" id="CapteT189389">
    <property type="protein sequence ID" value="CapteP189389"/>
    <property type="gene ID" value="CapteG189389"/>
</dbReference>
<dbReference type="HOGENOM" id="CLU_1397558_0_0_1"/>
<dbReference type="OrthoDB" id="7872928at2759"/>
<accession>R7TVB8</accession>
<dbReference type="Proteomes" id="UP000014760">
    <property type="component" value="Unassembled WGS sequence"/>
</dbReference>
<reference evidence="3" key="1">
    <citation type="submission" date="2012-12" db="EMBL/GenBank/DDBJ databases">
        <authorList>
            <person name="Hellsten U."/>
            <person name="Grimwood J."/>
            <person name="Chapman J.A."/>
            <person name="Shapiro H."/>
            <person name="Aerts A."/>
            <person name="Otillar R.P."/>
            <person name="Terry A.Y."/>
            <person name="Boore J.L."/>
            <person name="Simakov O."/>
            <person name="Marletaz F."/>
            <person name="Cho S.-J."/>
            <person name="Edsinger-Gonzales E."/>
            <person name="Havlak P."/>
            <person name="Kuo D.-H."/>
            <person name="Larsson T."/>
            <person name="Lv J."/>
            <person name="Arendt D."/>
            <person name="Savage R."/>
            <person name="Osoegawa K."/>
            <person name="de Jong P."/>
            <person name="Lindberg D.R."/>
            <person name="Seaver E.C."/>
            <person name="Weisblat D.A."/>
            <person name="Putnam N.H."/>
            <person name="Grigoriev I.V."/>
            <person name="Rokhsar D.S."/>
        </authorList>
    </citation>
    <scope>NUCLEOTIDE SEQUENCE</scope>
    <source>
        <strain evidence="3">I ESC-2004</strain>
    </source>
</reference>
<reference evidence="2" key="3">
    <citation type="submission" date="2015-06" db="UniProtKB">
        <authorList>
            <consortium name="EnsemblMetazoa"/>
        </authorList>
    </citation>
    <scope>IDENTIFICATION</scope>
</reference>
<protein>
    <submittedName>
        <fullName evidence="1 2">Uncharacterized protein</fullName>
    </submittedName>
</protein>
<gene>
    <name evidence="1" type="ORF">CAPTEDRAFT_189389</name>
</gene>
<proteinExistence type="predicted"/>
<evidence type="ECO:0000313" key="1">
    <source>
        <dbReference type="EMBL" id="ELT97669.1"/>
    </source>
</evidence>
<organism evidence="1">
    <name type="scientific">Capitella teleta</name>
    <name type="common">Polychaete worm</name>
    <dbReference type="NCBI Taxonomy" id="283909"/>
    <lineage>
        <taxon>Eukaryota</taxon>
        <taxon>Metazoa</taxon>
        <taxon>Spiralia</taxon>
        <taxon>Lophotrochozoa</taxon>
        <taxon>Annelida</taxon>
        <taxon>Polychaeta</taxon>
        <taxon>Sedentaria</taxon>
        <taxon>Scolecida</taxon>
        <taxon>Capitellidae</taxon>
        <taxon>Capitella</taxon>
    </lineage>
</organism>
<name>R7TVB8_CAPTE</name>
<sequence>MAKVTLALVHDFIKKQTETFIAEITSLRDEVAALKAQLAATNLTGSPQSTPAQPSSFADVVKTSIRSALEEDKAKQEVIIQRLPENNRDVADVHEICAKAEVIVKPTAVTRLGKSHPNRPRIVKVTFPSTFDARTFRSKVEESKILAISETWLTDAISNHEVLPDSFNIYRKDRCTTQPSKRGGGILLAIDTHIE</sequence>
<evidence type="ECO:0000313" key="3">
    <source>
        <dbReference type="Proteomes" id="UP000014760"/>
    </source>
</evidence>
<dbReference type="EMBL" id="AMQN01027435">
    <property type="status" value="NOT_ANNOTATED_CDS"/>
    <property type="molecule type" value="Genomic_DNA"/>
</dbReference>
<dbReference type="EMBL" id="KB308497">
    <property type="protein sequence ID" value="ELT97669.1"/>
    <property type="molecule type" value="Genomic_DNA"/>
</dbReference>